<comment type="similarity">
    <text evidence="1 2">Belongs to the fructosamine kinase family.</text>
</comment>
<dbReference type="Pfam" id="PF03881">
    <property type="entry name" value="Fructosamin_kin"/>
    <property type="match status" value="1"/>
</dbReference>
<dbReference type="SUPFAM" id="SSF56112">
    <property type="entry name" value="Protein kinase-like (PK-like)"/>
    <property type="match status" value="1"/>
</dbReference>
<dbReference type="Proteomes" id="UP000008315">
    <property type="component" value="Chromosome"/>
</dbReference>
<dbReference type="InterPro" id="IPR016477">
    <property type="entry name" value="Fructo-/Ketosamine-3-kinase"/>
</dbReference>
<dbReference type="PANTHER" id="PTHR12149">
    <property type="entry name" value="FRUCTOSAMINE 3 KINASE-RELATED PROTEIN"/>
    <property type="match status" value="1"/>
</dbReference>
<dbReference type="PATRIC" id="fig|271065.3.peg.865"/>
<evidence type="ECO:0000256" key="1">
    <source>
        <dbReference type="ARBA" id="ARBA00009460"/>
    </source>
</evidence>
<sequence>MTMNWQAIAEQIEQATGRPFSVTEARPVGGGDINEAYRLRDDERTYFVKLNRPASVDMFEAEAEGLKEIAGTRTIRVPEPVVCGQTDQRSFLVLEHIEFASSNSRSERQLGQQLALLHSAEQPYFGWHRDNTIGSTPQPNGRYNDWPGFWREQRLGFQLRLAAQNGYRGRLQSQGERLLADMDALFDNYRPRPSLLHGDLWGGNAAVAAGGAPVIFDPACYYGDSEADLAMTELFGGFSRDFYAAYHEVLPEDPGYRVRKTFYNLYHILNHLNLFGSGYLSRAEAMTEQMLAEV</sequence>
<accession>G4T2Q9</accession>
<dbReference type="STRING" id="1091494.MEALZ_0849"/>
<dbReference type="AlphaFoldDB" id="G4T2Q9"/>
<name>G4T2Q9_META2</name>
<dbReference type="Gene3D" id="3.30.200.20">
    <property type="entry name" value="Phosphorylase Kinase, domain 1"/>
    <property type="match status" value="1"/>
</dbReference>
<reference evidence="4" key="1">
    <citation type="journal article" date="2012" name="J. Bacteriol.">
        <title>Genome sequence of the haloalkaliphilic methanotrophic bacterium Methylomicrobium alcaliphilum 20Z.</title>
        <authorList>
            <person name="Vuilleumier S."/>
            <person name="Khmelenina V.N."/>
            <person name="Bringel F."/>
            <person name="Reshetnikov A.S."/>
            <person name="Lajus A."/>
            <person name="Mangenot S."/>
            <person name="Rouy Z."/>
            <person name="Op den Camp H.J."/>
            <person name="Jetten M.S."/>
            <person name="Dispirito A.A."/>
            <person name="Dunfield P."/>
            <person name="Klotz M.G."/>
            <person name="Semrau J.D."/>
            <person name="Stein L.Y."/>
            <person name="Barbe V."/>
            <person name="Medigue C."/>
            <person name="Trotsenko Y.A."/>
            <person name="Kalyuzhnaya M.G."/>
        </authorList>
    </citation>
    <scope>NUCLEOTIDE SEQUENCE [LARGE SCALE GENOMIC DNA]</scope>
    <source>
        <strain evidence="4">DSM 19304 / NCIMB 14124 / VKM B-2133 / 20Z</strain>
    </source>
</reference>
<evidence type="ECO:0000256" key="2">
    <source>
        <dbReference type="PIRNR" id="PIRNR006221"/>
    </source>
</evidence>
<proteinExistence type="inferred from homology"/>
<dbReference type="Gene3D" id="3.90.1200.10">
    <property type="match status" value="1"/>
</dbReference>
<evidence type="ECO:0000313" key="3">
    <source>
        <dbReference type="EMBL" id="CCE22543.1"/>
    </source>
</evidence>
<dbReference type="KEGG" id="mah:MEALZ_0849"/>
<dbReference type="EMBL" id="FO082060">
    <property type="protein sequence ID" value="CCE22543.1"/>
    <property type="molecule type" value="Genomic_DNA"/>
</dbReference>
<dbReference type="GO" id="GO:0016301">
    <property type="term" value="F:kinase activity"/>
    <property type="evidence" value="ECO:0007669"/>
    <property type="project" value="UniProtKB-UniRule"/>
</dbReference>
<dbReference type="InterPro" id="IPR011009">
    <property type="entry name" value="Kinase-like_dom_sf"/>
</dbReference>
<protein>
    <submittedName>
        <fullName evidence="3">Phosphotransferase:kinase</fullName>
    </submittedName>
</protein>
<dbReference type="HOGENOM" id="CLU_036517_0_1_6"/>
<dbReference type="PANTHER" id="PTHR12149:SF8">
    <property type="entry name" value="PROTEIN-RIBULOSAMINE 3-KINASE"/>
    <property type="match status" value="1"/>
</dbReference>
<dbReference type="PIRSF" id="PIRSF006221">
    <property type="entry name" value="Ketosamine-3-kinase"/>
    <property type="match status" value="1"/>
</dbReference>
<evidence type="ECO:0000313" key="4">
    <source>
        <dbReference type="Proteomes" id="UP000008315"/>
    </source>
</evidence>
<organism evidence="3 4">
    <name type="scientific">Methylotuvimicrobium alcaliphilum (strain DSM 19304 / NCIMB 14124 / VKM B-2133 / 20Z)</name>
    <name type="common">Methylomicrobium alcaliphilum</name>
    <dbReference type="NCBI Taxonomy" id="1091494"/>
    <lineage>
        <taxon>Bacteria</taxon>
        <taxon>Pseudomonadati</taxon>
        <taxon>Pseudomonadota</taxon>
        <taxon>Gammaproteobacteria</taxon>
        <taxon>Methylococcales</taxon>
        <taxon>Methylococcaceae</taxon>
        <taxon>Methylotuvimicrobium</taxon>
    </lineage>
</organism>
<keyword evidence="2" id="KW-0808">Transferase</keyword>
<gene>
    <name evidence="3" type="primary">aph</name>
    <name evidence="3" type="ordered locus">MEALZ_0849</name>
</gene>
<keyword evidence="4" id="KW-1185">Reference proteome</keyword>
<keyword evidence="2" id="KW-0418">Kinase</keyword>